<keyword evidence="1" id="KW-0547">Nucleotide-binding</keyword>
<dbReference type="Gene3D" id="3.30.470.20">
    <property type="entry name" value="ATP-grasp fold, B domain"/>
    <property type="match status" value="1"/>
</dbReference>
<accession>A0A7S4M8B2</accession>
<dbReference type="InterPro" id="IPR038752">
    <property type="entry name" value="IQCH"/>
</dbReference>
<dbReference type="PANTHER" id="PTHR14465">
    <property type="entry name" value="IQ DOMAIN-CONTAINING PROTEIN H"/>
    <property type="match status" value="1"/>
</dbReference>
<keyword evidence="1" id="KW-0067">ATP-binding</keyword>
<gene>
    <name evidence="3" type="ORF">VSP0166_LOCUS3459</name>
</gene>
<evidence type="ECO:0000259" key="2">
    <source>
        <dbReference type="PROSITE" id="PS50975"/>
    </source>
</evidence>
<feature type="domain" description="ATP-grasp" evidence="2">
    <location>
        <begin position="229"/>
        <end position="466"/>
    </location>
</feature>
<dbReference type="GO" id="GO:0046872">
    <property type="term" value="F:metal ion binding"/>
    <property type="evidence" value="ECO:0007669"/>
    <property type="project" value="InterPro"/>
</dbReference>
<organism evidence="3">
    <name type="scientific">Vannella robusta</name>
    <dbReference type="NCBI Taxonomy" id="1487602"/>
    <lineage>
        <taxon>Eukaryota</taxon>
        <taxon>Amoebozoa</taxon>
        <taxon>Discosea</taxon>
        <taxon>Flabellinia</taxon>
        <taxon>Vannellidae</taxon>
        <taxon>Vannella</taxon>
    </lineage>
</organism>
<dbReference type="Pfam" id="PF18105">
    <property type="entry name" value="PGM1_C"/>
    <property type="match status" value="1"/>
</dbReference>
<name>A0A7S4M8B2_9EUKA</name>
<dbReference type="AlphaFoldDB" id="A0A7S4M8B2"/>
<proteinExistence type="predicted"/>
<reference evidence="3" key="1">
    <citation type="submission" date="2021-01" db="EMBL/GenBank/DDBJ databases">
        <authorList>
            <person name="Corre E."/>
            <person name="Pelletier E."/>
            <person name="Niang G."/>
            <person name="Scheremetjew M."/>
            <person name="Finn R."/>
            <person name="Kale V."/>
            <person name="Holt S."/>
            <person name="Cochrane G."/>
            <person name="Meng A."/>
            <person name="Brown T."/>
            <person name="Cohen L."/>
        </authorList>
    </citation>
    <scope>NUCLEOTIDE SEQUENCE</scope>
    <source>
        <strain evidence="3">DIVA3 518/3/11/1/6</strain>
    </source>
</reference>
<dbReference type="PANTHER" id="PTHR14465:SF0">
    <property type="entry name" value="IQ DOMAIN-CONTAINING PROTEIN H"/>
    <property type="match status" value="1"/>
</dbReference>
<sequence length="557" mass="62453">MSTNTNTSNKQVSECLAYFDGCSDDFIREFVAGLSSSDHKRLLETLTNSQPTLPSNCLSYSLDGQICLSKHPERLSGIKKVQIVIPSLSVDTDELQKVEGVSHYEERSLYSLLSLKDPSLYLIYVTSLPLLPSTVHHYLSLVGESASKRVAFFSTFDDSAKQTLTMKILQRPRLIAKIRQLMNCFGDVERDMMCFIPTHDEHELAKRLDATLAASPEDVQCWGTKSGSRKIFKESKVPHPRGVCESIWDENELAKQVSALWKDIPSMKRLVVKLNEGFSGKGNALLLMEPIASRIGDSDEQKTRISEIKAEFPNLKFESDSETWENFKQRIEEIGCIIEEFIEGEEKKSPSLQATVHEDGSTKILSTHEQVLGGDDGQVYLGCHFPCDTSYRLKLHQYGKNIAEALSKKGARGRFAVDFIIVPNGEDSDIFAIEINLRQGGTTHPYETLQLLTGGDYSEEQGSFVTEQGDEKYYVASDNLQKEFYRGVLPSDLISILEEHELLYNKESHTGCVLHLMGALSQFGKFGICCIGNSLKDSQAIYHKVQQVLDDELNESK</sequence>
<dbReference type="InterPro" id="IPR041356">
    <property type="entry name" value="PGM1_C"/>
</dbReference>
<protein>
    <recommendedName>
        <fullName evidence="2">ATP-grasp domain-containing protein</fullName>
    </recommendedName>
</protein>
<dbReference type="EMBL" id="HBKP01004787">
    <property type="protein sequence ID" value="CAE2206411.1"/>
    <property type="molecule type" value="Transcribed_RNA"/>
</dbReference>
<dbReference type="GO" id="GO:0005524">
    <property type="term" value="F:ATP binding"/>
    <property type="evidence" value="ECO:0007669"/>
    <property type="project" value="UniProtKB-UniRule"/>
</dbReference>
<dbReference type="SUPFAM" id="SSF56059">
    <property type="entry name" value="Glutathione synthetase ATP-binding domain-like"/>
    <property type="match status" value="1"/>
</dbReference>
<dbReference type="InterPro" id="IPR056855">
    <property type="entry name" value="ATP-grasp_IQCH"/>
</dbReference>
<evidence type="ECO:0000256" key="1">
    <source>
        <dbReference type="PROSITE-ProRule" id="PRU00409"/>
    </source>
</evidence>
<evidence type="ECO:0000313" key="3">
    <source>
        <dbReference type="EMBL" id="CAE2206411.1"/>
    </source>
</evidence>
<dbReference type="Pfam" id="PF24923">
    <property type="entry name" value="ATP-grasp_IQCH"/>
    <property type="match status" value="1"/>
</dbReference>
<dbReference type="PROSITE" id="PS50975">
    <property type="entry name" value="ATP_GRASP"/>
    <property type="match status" value="1"/>
</dbReference>
<dbReference type="InterPro" id="IPR011761">
    <property type="entry name" value="ATP-grasp"/>
</dbReference>